<gene>
    <name evidence="7" type="ORF">G2W53_044008</name>
</gene>
<dbReference type="SUPFAM" id="SSF57716">
    <property type="entry name" value="Glucocorticoid receptor-like (DNA-binding domain)"/>
    <property type="match status" value="1"/>
</dbReference>
<evidence type="ECO:0000313" key="8">
    <source>
        <dbReference type="Proteomes" id="UP000634136"/>
    </source>
</evidence>
<dbReference type="InterPro" id="IPR013088">
    <property type="entry name" value="Znf_NHR/GATA"/>
</dbReference>
<proteinExistence type="predicted"/>
<evidence type="ECO:0000256" key="3">
    <source>
        <dbReference type="ARBA" id="ARBA00023163"/>
    </source>
</evidence>
<dbReference type="EMBL" id="JAAIUW010000013">
    <property type="protein sequence ID" value="KAF7804897.1"/>
    <property type="molecule type" value="Genomic_DNA"/>
</dbReference>
<dbReference type="Pfam" id="PF00320">
    <property type="entry name" value="GATA"/>
    <property type="match status" value="1"/>
</dbReference>
<evidence type="ECO:0000256" key="2">
    <source>
        <dbReference type="ARBA" id="ARBA00023125"/>
    </source>
</evidence>
<accession>A0A834SJQ8</accession>
<feature type="domain" description="GATA-type" evidence="6">
    <location>
        <begin position="140"/>
        <end position="176"/>
    </location>
</feature>
<feature type="region of interest" description="Disordered" evidence="5">
    <location>
        <begin position="488"/>
        <end position="507"/>
    </location>
</feature>
<feature type="region of interest" description="Disordered" evidence="5">
    <location>
        <begin position="353"/>
        <end position="386"/>
    </location>
</feature>
<dbReference type="SMART" id="SM00401">
    <property type="entry name" value="ZnF_GATA"/>
    <property type="match status" value="1"/>
</dbReference>
<name>A0A834SJQ8_9FABA</name>
<keyword evidence="1" id="KW-0805">Transcription regulation</keyword>
<evidence type="ECO:0000256" key="5">
    <source>
        <dbReference type="SAM" id="MobiDB-lite"/>
    </source>
</evidence>
<keyword evidence="2" id="KW-0238">DNA-binding</keyword>
<evidence type="ECO:0000313" key="7">
    <source>
        <dbReference type="EMBL" id="KAF7804897.1"/>
    </source>
</evidence>
<keyword evidence="8" id="KW-1185">Reference proteome</keyword>
<dbReference type="CDD" id="cd00202">
    <property type="entry name" value="ZnF_GATA"/>
    <property type="match status" value="1"/>
</dbReference>
<sequence length="555" mass="62244">MSPERPRTLYMRLTRELFPEPEKPTKRIVMSWGMSILSLLIPPVGSQKSPERYRSSLCRSSFSPSEAIKASRSSSLTTLILGFRLETSGRSTLSFTHSSNFAMLLHQQKDDILELEDSYSSSTLQYVWLFIFEFKIVVIREAEKRCRDCHTRTTPMWRAGPDGPRSLCNACGLRFRKRRKGVQGLDGVGAQKRPKSRSLERQGSSGRQFKLKEEEEAAVLLMALSLCTRVLTSDVNASGLARAFHNLPPPSKKRKHLVLSFFLAILNYPRRRHVTGFLHVSSKLQKIPPALFLRFSCSSSSSYSNHSHLSATPIFEIRESNKMQSMLVGNTARTSLGIIACARLRSLQRALSSASRSRTADPAIHSGEREAGPAVNKGEPQGTTNTTDAKFAETEHVPKEDEFLEFPQSPHQSSVKLKSSGVNQRLDPMVQQKRKQGSMAVEEVSCAGLDGSPWPDDERNRGEKLEDEREYYQHHKASPLSELKFADSRKPITRATDGTADSGAGRDVIGWLPEQLDTAEDSLRRATEIWRQNAMRGDPDAPQSRVLRALRGEDF</sequence>
<keyword evidence="4" id="KW-0862">Zinc</keyword>
<keyword evidence="4" id="KW-0479">Metal-binding</keyword>
<evidence type="ECO:0000256" key="4">
    <source>
        <dbReference type="PROSITE-ProRule" id="PRU00094"/>
    </source>
</evidence>
<dbReference type="PROSITE" id="PS50114">
    <property type="entry name" value="GATA_ZN_FINGER_2"/>
    <property type="match status" value="1"/>
</dbReference>
<dbReference type="OrthoDB" id="779250at2759"/>
<dbReference type="InterPro" id="IPR000679">
    <property type="entry name" value="Znf_GATA"/>
</dbReference>
<dbReference type="PROSITE" id="PS00344">
    <property type="entry name" value="GATA_ZN_FINGER_1"/>
    <property type="match status" value="1"/>
</dbReference>
<comment type="caution">
    <text evidence="7">The sequence shown here is derived from an EMBL/GenBank/DDBJ whole genome shotgun (WGS) entry which is preliminary data.</text>
</comment>
<keyword evidence="3" id="KW-0804">Transcription</keyword>
<dbReference type="Gene3D" id="3.30.50.10">
    <property type="entry name" value="Erythroid Transcription Factor GATA-1, subunit A"/>
    <property type="match status" value="1"/>
</dbReference>
<dbReference type="AlphaFoldDB" id="A0A834SJQ8"/>
<evidence type="ECO:0000256" key="1">
    <source>
        <dbReference type="ARBA" id="ARBA00023015"/>
    </source>
</evidence>
<dbReference type="PANTHER" id="PTHR35985:SF1">
    <property type="entry name" value="OS07G0675200 PROTEIN"/>
    <property type="match status" value="1"/>
</dbReference>
<dbReference type="PANTHER" id="PTHR35985">
    <property type="entry name" value="OS07G0675200 PROTEIN"/>
    <property type="match status" value="1"/>
</dbReference>
<reference evidence="7" key="1">
    <citation type="submission" date="2020-09" db="EMBL/GenBank/DDBJ databases">
        <title>Genome-Enabled Discovery of Anthraquinone Biosynthesis in Senna tora.</title>
        <authorList>
            <person name="Kang S.-H."/>
            <person name="Pandey R.P."/>
            <person name="Lee C.-M."/>
            <person name="Sim J.-S."/>
            <person name="Jeong J.-T."/>
            <person name="Choi B.-S."/>
            <person name="Jung M."/>
            <person name="Ginzburg D."/>
            <person name="Zhao K."/>
            <person name="Won S.Y."/>
            <person name="Oh T.-J."/>
            <person name="Yu Y."/>
            <person name="Kim N.-H."/>
            <person name="Lee O.R."/>
            <person name="Lee T.-H."/>
            <person name="Bashyal P."/>
            <person name="Kim T.-S."/>
            <person name="Lee W.-H."/>
            <person name="Kawkins C."/>
            <person name="Kim C.-K."/>
            <person name="Kim J.S."/>
            <person name="Ahn B.O."/>
            <person name="Rhee S.Y."/>
            <person name="Sohng J.K."/>
        </authorList>
    </citation>
    <scope>NUCLEOTIDE SEQUENCE</scope>
    <source>
        <tissue evidence="7">Leaf</tissue>
    </source>
</reference>
<organism evidence="7 8">
    <name type="scientific">Senna tora</name>
    <dbReference type="NCBI Taxonomy" id="362788"/>
    <lineage>
        <taxon>Eukaryota</taxon>
        <taxon>Viridiplantae</taxon>
        <taxon>Streptophyta</taxon>
        <taxon>Embryophyta</taxon>
        <taxon>Tracheophyta</taxon>
        <taxon>Spermatophyta</taxon>
        <taxon>Magnoliopsida</taxon>
        <taxon>eudicotyledons</taxon>
        <taxon>Gunneridae</taxon>
        <taxon>Pentapetalae</taxon>
        <taxon>rosids</taxon>
        <taxon>fabids</taxon>
        <taxon>Fabales</taxon>
        <taxon>Fabaceae</taxon>
        <taxon>Caesalpinioideae</taxon>
        <taxon>Cassia clade</taxon>
        <taxon>Senna</taxon>
    </lineage>
</organism>
<keyword evidence="4" id="KW-0863">Zinc-finger</keyword>
<dbReference type="GO" id="GO:0043565">
    <property type="term" value="F:sequence-specific DNA binding"/>
    <property type="evidence" value="ECO:0007669"/>
    <property type="project" value="InterPro"/>
</dbReference>
<dbReference type="Proteomes" id="UP000634136">
    <property type="component" value="Unassembled WGS sequence"/>
</dbReference>
<protein>
    <recommendedName>
        <fullName evidence="6">GATA-type domain-containing protein</fullName>
    </recommendedName>
</protein>
<feature type="region of interest" description="Disordered" evidence="5">
    <location>
        <begin position="184"/>
        <end position="207"/>
    </location>
</feature>
<dbReference type="GO" id="GO:0008270">
    <property type="term" value="F:zinc ion binding"/>
    <property type="evidence" value="ECO:0007669"/>
    <property type="project" value="UniProtKB-KW"/>
</dbReference>
<feature type="region of interest" description="Disordered" evidence="5">
    <location>
        <begin position="532"/>
        <end position="555"/>
    </location>
</feature>
<dbReference type="GO" id="GO:0006355">
    <property type="term" value="P:regulation of DNA-templated transcription"/>
    <property type="evidence" value="ECO:0007669"/>
    <property type="project" value="InterPro"/>
</dbReference>
<evidence type="ECO:0000259" key="6">
    <source>
        <dbReference type="PROSITE" id="PS50114"/>
    </source>
</evidence>